<reference evidence="6 7" key="1">
    <citation type="submission" date="2017-07" db="EMBL/GenBank/DDBJ databases">
        <title>Isolation and whole genome analysis of endospore-forming bacteria from heroin.</title>
        <authorList>
            <person name="Kalinowski J."/>
            <person name="Ahrens B."/>
            <person name="Al-Dilaimi A."/>
            <person name="Winkler A."/>
            <person name="Wibberg D."/>
            <person name="Schleenbecker U."/>
            <person name="Ruckert C."/>
            <person name="Wolfel R."/>
            <person name="Grass G."/>
        </authorList>
    </citation>
    <scope>NUCLEOTIDE SEQUENCE [LARGE SCALE GENOMIC DNA]</scope>
    <source>
        <strain evidence="6 7">7539</strain>
    </source>
</reference>
<dbReference type="PROSITE" id="PS00211">
    <property type="entry name" value="ABC_TRANSPORTER_1"/>
    <property type="match status" value="1"/>
</dbReference>
<keyword evidence="3" id="KW-0067">ATP-binding</keyword>
<evidence type="ECO:0000313" key="7">
    <source>
        <dbReference type="Proteomes" id="UP000216207"/>
    </source>
</evidence>
<organism evidence="6 7">
    <name type="scientific">Shouchella clausii</name>
    <name type="common">Alkalihalobacillus clausii</name>
    <dbReference type="NCBI Taxonomy" id="79880"/>
    <lineage>
        <taxon>Bacteria</taxon>
        <taxon>Bacillati</taxon>
        <taxon>Bacillota</taxon>
        <taxon>Bacilli</taxon>
        <taxon>Bacillales</taxon>
        <taxon>Bacillaceae</taxon>
        <taxon>Shouchella</taxon>
    </lineage>
</organism>
<dbReference type="NCBIfam" id="NF000355">
    <property type="entry name" value="ribo_prot_ABC_F"/>
    <property type="match status" value="1"/>
</dbReference>
<dbReference type="RefSeq" id="WP_011248180.1">
    <property type="nucleotide sequence ID" value="NZ_BOQQ01000001.1"/>
</dbReference>
<evidence type="ECO:0000256" key="3">
    <source>
        <dbReference type="ARBA" id="ARBA00022840"/>
    </source>
</evidence>
<evidence type="ECO:0000256" key="2">
    <source>
        <dbReference type="ARBA" id="ARBA00022741"/>
    </source>
</evidence>
<comment type="caution">
    <text evidence="6">The sequence shown here is derived from an EMBL/GenBank/DDBJ whole genome shotgun (WGS) entry which is preliminary data.</text>
</comment>
<dbReference type="AlphaFoldDB" id="A0A268P0Q3"/>
<dbReference type="PROSITE" id="PS50893">
    <property type="entry name" value="ABC_TRANSPORTER_2"/>
    <property type="match status" value="2"/>
</dbReference>
<dbReference type="SUPFAM" id="SSF52540">
    <property type="entry name" value="P-loop containing nucleoside triphosphate hydrolases"/>
    <property type="match status" value="2"/>
</dbReference>
<dbReference type="InterPro" id="IPR050611">
    <property type="entry name" value="ABCF"/>
</dbReference>
<accession>A0A268P0Q3</accession>
<dbReference type="CDD" id="cd03221">
    <property type="entry name" value="ABCF_EF-3"/>
    <property type="match status" value="2"/>
</dbReference>
<feature type="domain" description="ABC transporter" evidence="5">
    <location>
        <begin position="288"/>
        <end position="496"/>
    </location>
</feature>
<feature type="domain" description="ABC transporter" evidence="5">
    <location>
        <begin position="4"/>
        <end position="200"/>
    </location>
</feature>
<sequence>MLLMKAKEIKKSVGARELLNIKGLYLYKGDRVGLVGNNGAGKSTLLRILAGEGKADLATLETYGSVAYVPQLENENEAVAGELASKWHVPDGSVQTMSGGEQTRKKIAAALASDPHIFIADEPTSHLDIDGIEQLEKELTAFNGAVLLTSHDKVLVNKVCTTIWELEDGCLTVYEGNYDHYLKQKQANKQKAHKEYEAFVQEKNRLEQAAKQIQAKSAKIKKAPSRMGNSEARLHKRSSGVQKAKLNRAAEAMRTRIEQLEVKEKPKEVEPIRFDMAQFPTLHSKRAVQFQGCPVQIGANILKANVHGEVPTGARLAIIGPNGSGKTTLARQIVDRSGGLHVAAPAKVGFFQQQQENLHEGKTVLENMIEDSPYTQTFIRTVLSRLAFSRDEVDKKAAVLSGGERVRASLAKVFLSNCNVLVLDEPTNYLDIATKDSLLEVLKAYPGTICFVTHERALIDDLATHILSFADEEPTVKMVAQDGKEHKRDGAEEVKAALLAVELKLSETLGRLSTAVDEHEKQELDQTFQQLLAEKRRLLQ</sequence>
<dbReference type="InterPro" id="IPR003439">
    <property type="entry name" value="ABC_transporter-like_ATP-bd"/>
</dbReference>
<proteinExistence type="predicted"/>
<keyword evidence="1" id="KW-0677">Repeat</keyword>
<dbReference type="OMA" id="DWTIEER"/>
<dbReference type="Pfam" id="PF00005">
    <property type="entry name" value="ABC_tran"/>
    <property type="match status" value="3"/>
</dbReference>
<dbReference type="GO" id="GO:0005524">
    <property type="term" value="F:ATP binding"/>
    <property type="evidence" value="ECO:0007669"/>
    <property type="project" value="UniProtKB-KW"/>
</dbReference>
<dbReference type="SMART" id="SM00382">
    <property type="entry name" value="AAA"/>
    <property type="match status" value="2"/>
</dbReference>
<dbReference type="InterPro" id="IPR017871">
    <property type="entry name" value="ABC_transporter-like_CS"/>
</dbReference>
<protein>
    <submittedName>
        <fullName evidence="6">ABC-F type ribosomal protection protein</fullName>
    </submittedName>
</protein>
<evidence type="ECO:0000259" key="5">
    <source>
        <dbReference type="PROSITE" id="PS50893"/>
    </source>
</evidence>
<evidence type="ECO:0000256" key="1">
    <source>
        <dbReference type="ARBA" id="ARBA00022737"/>
    </source>
</evidence>
<dbReference type="InterPro" id="IPR032781">
    <property type="entry name" value="ABC_tran_Xtn"/>
</dbReference>
<evidence type="ECO:0000256" key="4">
    <source>
        <dbReference type="SAM" id="MobiDB-lite"/>
    </source>
</evidence>
<dbReference type="PANTHER" id="PTHR19211">
    <property type="entry name" value="ATP-BINDING TRANSPORT PROTEIN-RELATED"/>
    <property type="match status" value="1"/>
</dbReference>
<name>A0A268P0Q3_SHOCL</name>
<gene>
    <name evidence="6" type="ORF">CHH72_08530</name>
</gene>
<dbReference type="Proteomes" id="UP000216207">
    <property type="component" value="Unassembled WGS sequence"/>
</dbReference>
<dbReference type="Gene3D" id="3.40.50.300">
    <property type="entry name" value="P-loop containing nucleotide triphosphate hydrolases"/>
    <property type="match status" value="3"/>
</dbReference>
<dbReference type="InterPro" id="IPR027417">
    <property type="entry name" value="P-loop_NTPase"/>
</dbReference>
<evidence type="ECO:0000313" key="6">
    <source>
        <dbReference type="EMBL" id="PAE89326.1"/>
    </source>
</evidence>
<dbReference type="InterPro" id="IPR003593">
    <property type="entry name" value="AAA+_ATPase"/>
</dbReference>
<keyword evidence="2" id="KW-0547">Nucleotide-binding</keyword>
<feature type="region of interest" description="Disordered" evidence="4">
    <location>
        <begin position="222"/>
        <end position="243"/>
    </location>
</feature>
<dbReference type="EMBL" id="NPCC01000009">
    <property type="protein sequence ID" value="PAE89326.1"/>
    <property type="molecule type" value="Genomic_DNA"/>
</dbReference>
<dbReference type="PANTHER" id="PTHR19211:SF100">
    <property type="entry name" value="RIBOSOME PROTECTION PROTEIN VMLR"/>
    <property type="match status" value="1"/>
</dbReference>
<dbReference type="Pfam" id="PF12848">
    <property type="entry name" value="ABC_tran_Xtn"/>
    <property type="match status" value="1"/>
</dbReference>
<dbReference type="GO" id="GO:0016887">
    <property type="term" value="F:ATP hydrolysis activity"/>
    <property type="evidence" value="ECO:0007669"/>
    <property type="project" value="InterPro"/>
</dbReference>